<comment type="caution">
    <text evidence="2">The sequence shown here is derived from an EMBL/GenBank/DDBJ whole genome shotgun (WGS) entry which is preliminary data.</text>
</comment>
<sequence length="70" mass="7742">MDRGFLEVMANNVVVLTDACVKEGEVNVEKIRTEKDAAEKSLSGAVAVEEKEKAQAIIRRANIWLKLANK</sequence>
<dbReference type="Gene3D" id="2.60.15.10">
    <property type="entry name" value="F0F1 ATP synthase delta/epsilon subunit, N-terminal"/>
    <property type="match status" value="1"/>
</dbReference>
<protein>
    <submittedName>
        <fullName evidence="2">F0F1 ATP synthase epsilon subunit</fullName>
    </submittedName>
</protein>
<evidence type="ECO:0000313" key="3">
    <source>
        <dbReference type="Proteomes" id="UP000034954"/>
    </source>
</evidence>
<evidence type="ECO:0000256" key="1">
    <source>
        <dbReference type="ARBA" id="ARBA00023196"/>
    </source>
</evidence>
<proteinExistence type="predicted"/>
<dbReference type="EMBL" id="LAQJ01000268">
    <property type="protein sequence ID" value="KKO18457.1"/>
    <property type="molecule type" value="Genomic_DNA"/>
</dbReference>
<dbReference type="GO" id="GO:0045259">
    <property type="term" value="C:proton-transporting ATP synthase complex"/>
    <property type="evidence" value="ECO:0007669"/>
    <property type="project" value="UniProtKB-KW"/>
</dbReference>
<dbReference type="Proteomes" id="UP000034954">
    <property type="component" value="Unassembled WGS sequence"/>
</dbReference>
<keyword evidence="3" id="KW-1185">Reference proteome</keyword>
<gene>
    <name evidence="2" type="ORF">BROFUL_02840</name>
</gene>
<name>A0A0M2URG2_9BACT</name>
<dbReference type="AlphaFoldDB" id="A0A0M2URG2"/>
<accession>A0A0M2URG2</accession>
<organism evidence="2 3">
    <name type="scientific">Candidatus Brocadia fulgida</name>
    <dbReference type="NCBI Taxonomy" id="380242"/>
    <lineage>
        <taxon>Bacteria</taxon>
        <taxon>Pseudomonadati</taxon>
        <taxon>Planctomycetota</taxon>
        <taxon>Candidatus Brocadiia</taxon>
        <taxon>Candidatus Brocadiales</taxon>
        <taxon>Candidatus Brocadiaceae</taxon>
        <taxon>Candidatus Brocadia</taxon>
    </lineage>
</organism>
<dbReference type="InterPro" id="IPR036771">
    <property type="entry name" value="ATPsynth_dsu/esu_N"/>
</dbReference>
<keyword evidence="1" id="KW-0139">CF(1)</keyword>
<keyword evidence="1" id="KW-0066">ATP synthesis</keyword>
<evidence type="ECO:0000313" key="2">
    <source>
        <dbReference type="EMBL" id="KKO18457.1"/>
    </source>
</evidence>
<reference evidence="2 3" key="1">
    <citation type="journal article" date="2013" name="BMC Microbiol.">
        <title>Identification of the type II cytochrome c maturation pathway in anammox bacteria by comparative genomics.</title>
        <authorList>
            <person name="Ferousi C."/>
            <person name="Speth D.R."/>
            <person name="Reimann J."/>
            <person name="Op den Camp H.J."/>
            <person name="Allen J.W."/>
            <person name="Keltjens J.T."/>
            <person name="Jetten M.S."/>
        </authorList>
    </citation>
    <scope>NUCLEOTIDE SEQUENCE [LARGE SCALE GENOMIC DNA]</scope>
    <source>
        <strain evidence="2">RU1</strain>
    </source>
</reference>